<dbReference type="EMBL" id="MLKD01000008">
    <property type="protein sequence ID" value="OQE23661.1"/>
    <property type="molecule type" value="Genomic_DNA"/>
</dbReference>
<dbReference type="Gene3D" id="3.40.50.720">
    <property type="entry name" value="NAD(P)-binding Rossmann-like Domain"/>
    <property type="match status" value="1"/>
</dbReference>
<name>A0A1V6TBV7_9EURO</name>
<dbReference type="InterPro" id="IPR051783">
    <property type="entry name" value="NAD(P)-dependent_oxidoreduct"/>
</dbReference>
<accession>A0A1V6TBV7</accession>
<dbReference type="Proteomes" id="UP000191285">
    <property type="component" value="Unassembled WGS sequence"/>
</dbReference>
<dbReference type="InterPro" id="IPR001509">
    <property type="entry name" value="Epimerase_deHydtase"/>
</dbReference>
<dbReference type="OrthoDB" id="10262413at2759"/>
<reference evidence="3" key="1">
    <citation type="journal article" date="2017" name="Nat. Microbiol.">
        <title>Global analysis of biosynthetic gene clusters reveals vast potential of secondary metabolite production in Penicillium species.</title>
        <authorList>
            <person name="Nielsen J.C."/>
            <person name="Grijseels S."/>
            <person name="Prigent S."/>
            <person name="Ji B."/>
            <person name="Dainat J."/>
            <person name="Nielsen K.F."/>
            <person name="Frisvad J.C."/>
            <person name="Workman M."/>
            <person name="Nielsen J."/>
        </authorList>
    </citation>
    <scope>NUCLEOTIDE SEQUENCE [LARGE SCALE GENOMIC DNA]</scope>
    <source>
        <strain evidence="3">IBT 24891</strain>
    </source>
</reference>
<dbReference type="PANTHER" id="PTHR48079:SF9">
    <property type="entry name" value="PUTATIVE-RELATED"/>
    <property type="match status" value="1"/>
</dbReference>
<gene>
    <name evidence="2" type="ORF">PENSTE_c008G01924</name>
</gene>
<dbReference type="STRING" id="303698.A0A1V6TBV7"/>
<proteinExistence type="predicted"/>
<dbReference type="SUPFAM" id="SSF51735">
    <property type="entry name" value="NAD(P)-binding Rossmann-fold domains"/>
    <property type="match status" value="1"/>
</dbReference>
<evidence type="ECO:0000259" key="1">
    <source>
        <dbReference type="Pfam" id="PF01370"/>
    </source>
</evidence>
<sequence length="306" mass="32490">MRVFVTGATGFIGQAVVQELLGAGHKVIGLARSEKSAAALEAKGAEAIRGSIEDIESLKRGANESDGVINLAFNHDFTKYEDNIKAELNAVKAIGSTLVGTNKPFVITLGTLVLPKGQLAAEDAKINYEDALNARAICEREVDSLASQGVRASVVRLSPTVHGPGDRAFIYMLAQIAREKGVSAYIGEGLNRWPAVHRLDAARLFRLAVEKGTPGARYHAVAEEEIPFKDIAQALGKSPGLPIVSISNDEAITHFNGFLGSLVSVDNPSSSKKTQETLGWTPSESALLDDIHSGIYKEETGASISV</sequence>
<evidence type="ECO:0000313" key="3">
    <source>
        <dbReference type="Proteomes" id="UP000191285"/>
    </source>
</evidence>
<feature type="domain" description="NAD-dependent epimerase/dehydratase" evidence="1">
    <location>
        <begin position="3"/>
        <end position="216"/>
    </location>
</feature>
<dbReference type="Pfam" id="PF01370">
    <property type="entry name" value="Epimerase"/>
    <property type="match status" value="1"/>
</dbReference>
<dbReference type="CDD" id="cd05262">
    <property type="entry name" value="SDR_a7"/>
    <property type="match status" value="1"/>
</dbReference>
<protein>
    <recommendedName>
        <fullName evidence="1">NAD-dependent epimerase/dehydratase domain-containing protein</fullName>
    </recommendedName>
</protein>
<dbReference type="GO" id="GO:0004029">
    <property type="term" value="F:aldehyde dehydrogenase (NAD+) activity"/>
    <property type="evidence" value="ECO:0007669"/>
    <property type="project" value="TreeGrafter"/>
</dbReference>
<dbReference type="GO" id="GO:0005737">
    <property type="term" value="C:cytoplasm"/>
    <property type="evidence" value="ECO:0007669"/>
    <property type="project" value="TreeGrafter"/>
</dbReference>
<dbReference type="InterPro" id="IPR036291">
    <property type="entry name" value="NAD(P)-bd_dom_sf"/>
</dbReference>
<comment type="caution">
    <text evidence="2">The sequence shown here is derived from an EMBL/GenBank/DDBJ whole genome shotgun (WGS) entry which is preliminary data.</text>
</comment>
<dbReference type="PANTHER" id="PTHR48079">
    <property type="entry name" value="PROTEIN YEEZ"/>
    <property type="match status" value="1"/>
</dbReference>
<evidence type="ECO:0000313" key="2">
    <source>
        <dbReference type="EMBL" id="OQE23661.1"/>
    </source>
</evidence>
<keyword evidence="3" id="KW-1185">Reference proteome</keyword>
<organism evidence="2 3">
    <name type="scientific">Penicillium steckii</name>
    <dbReference type="NCBI Taxonomy" id="303698"/>
    <lineage>
        <taxon>Eukaryota</taxon>
        <taxon>Fungi</taxon>
        <taxon>Dikarya</taxon>
        <taxon>Ascomycota</taxon>
        <taxon>Pezizomycotina</taxon>
        <taxon>Eurotiomycetes</taxon>
        <taxon>Eurotiomycetidae</taxon>
        <taxon>Eurotiales</taxon>
        <taxon>Aspergillaceae</taxon>
        <taxon>Penicillium</taxon>
    </lineage>
</organism>
<dbReference type="AlphaFoldDB" id="A0A1V6TBV7"/>